<accession>A0A656K529</accession>
<organism evidence="1 2">
    <name type="scientific">Pseudomonas syringae pv. actinidiae ICMP 19096</name>
    <dbReference type="NCBI Taxonomy" id="1194405"/>
    <lineage>
        <taxon>Bacteria</taxon>
        <taxon>Pseudomonadati</taxon>
        <taxon>Pseudomonadota</taxon>
        <taxon>Gammaproteobacteria</taxon>
        <taxon>Pseudomonadales</taxon>
        <taxon>Pseudomonadaceae</taxon>
        <taxon>Pseudomonas</taxon>
        <taxon>Pseudomonas syringae</taxon>
    </lineage>
</organism>
<evidence type="ECO:0000313" key="1">
    <source>
        <dbReference type="EMBL" id="EPN69881.1"/>
    </source>
</evidence>
<sequence length="98" mass="10663">MISPIDFPAGASKAAGIIRSKDWSPTSLGPIQHWPAALKSTLNLLLNSPESMYLLWGPELLFFHNDAYAPILGPRQRGAIGSPVAELWADVWDQVAPL</sequence>
<gene>
    <name evidence="1" type="ORF">A245_01041</name>
</gene>
<protein>
    <submittedName>
        <fullName evidence="1">Sensory box histidine kinase/response regulator</fullName>
    </submittedName>
</protein>
<dbReference type="Proteomes" id="UP000018849">
    <property type="component" value="Unassembled WGS sequence"/>
</dbReference>
<dbReference type="EMBL" id="AOKF01000072">
    <property type="protein sequence ID" value="EPN69881.1"/>
    <property type="molecule type" value="Genomic_DNA"/>
</dbReference>
<reference evidence="1 2" key="1">
    <citation type="journal article" date="2013" name="PLoS Pathog.">
        <title>Genomic analysis of the Kiwifruit pathogen Pseudomonas syringae pv. actinidiae provides insight into the origins of an emergent plant disease.</title>
        <authorList>
            <person name="McCann H.C."/>
            <person name="Rikkerink E.H."/>
            <person name="Bertels F."/>
            <person name="Fiers M."/>
            <person name="Lu A."/>
            <person name="Rees-George J."/>
            <person name="Andersen M.T."/>
            <person name="Gleave A.P."/>
            <person name="Haubold B."/>
            <person name="Wohlers M.W."/>
            <person name="Guttman D.S."/>
            <person name="Wang P.W."/>
            <person name="Straub C."/>
            <person name="Vanneste J.L."/>
            <person name="Rainey P.B."/>
            <person name="Templeton M.D."/>
        </authorList>
    </citation>
    <scope>NUCLEOTIDE SEQUENCE [LARGE SCALE GENOMIC DNA]</scope>
    <source>
        <strain evidence="1 2">ICMP 19096</strain>
    </source>
</reference>
<keyword evidence="1" id="KW-0808">Transferase</keyword>
<dbReference type="AlphaFoldDB" id="A0A656K529"/>
<dbReference type="GO" id="GO:0016301">
    <property type="term" value="F:kinase activity"/>
    <property type="evidence" value="ECO:0007669"/>
    <property type="project" value="UniProtKB-KW"/>
</dbReference>
<name>A0A656K529_PSESF</name>
<evidence type="ECO:0000313" key="2">
    <source>
        <dbReference type="Proteomes" id="UP000018849"/>
    </source>
</evidence>
<comment type="caution">
    <text evidence="1">The sequence shown here is derived from an EMBL/GenBank/DDBJ whole genome shotgun (WGS) entry which is preliminary data.</text>
</comment>
<proteinExistence type="predicted"/>
<feature type="non-terminal residue" evidence="1">
    <location>
        <position position="98"/>
    </location>
</feature>
<keyword evidence="1" id="KW-0418">Kinase</keyword>